<feature type="domain" description="PKS/mFAS DH" evidence="13">
    <location>
        <begin position="2405"/>
        <end position="2677"/>
    </location>
</feature>
<feature type="region of interest" description="N-terminal hotdog fold" evidence="9">
    <location>
        <begin position="2405"/>
        <end position="2529"/>
    </location>
</feature>
<organism evidence="14">
    <name type="scientific">Micromonospora griseorubida</name>
    <dbReference type="NCBI Taxonomy" id="28040"/>
    <lineage>
        <taxon>Bacteria</taxon>
        <taxon>Bacillati</taxon>
        <taxon>Actinomycetota</taxon>
        <taxon>Actinomycetes</taxon>
        <taxon>Micromonosporales</taxon>
        <taxon>Micromonosporaceae</taxon>
        <taxon>Micromonospora</taxon>
    </lineage>
</organism>
<gene>
    <name evidence="14" type="primary">mycAIII</name>
</gene>
<comment type="cofactor">
    <cofactor evidence="1">
        <name>pantetheine 4'-phosphate</name>
        <dbReference type="ChEBI" id="CHEBI:47942"/>
    </cofactor>
</comment>
<dbReference type="InterPro" id="IPR014031">
    <property type="entry name" value="Ketoacyl_synth_C"/>
</dbReference>
<dbReference type="SMART" id="SM00829">
    <property type="entry name" value="PKS_ER"/>
    <property type="match status" value="1"/>
</dbReference>
<evidence type="ECO:0000259" key="12">
    <source>
        <dbReference type="PROSITE" id="PS52004"/>
    </source>
</evidence>
<dbReference type="SMART" id="SM00822">
    <property type="entry name" value="PKS_KR"/>
    <property type="match status" value="2"/>
</dbReference>
<dbReference type="InterPro" id="IPR032821">
    <property type="entry name" value="PKS_assoc"/>
</dbReference>
<dbReference type="Gene3D" id="1.10.1200.10">
    <property type="entry name" value="ACP-like"/>
    <property type="match status" value="2"/>
</dbReference>
<dbReference type="PROSITE" id="PS52019">
    <property type="entry name" value="PKS_MFAS_DH"/>
    <property type="match status" value="1"/>
</dbReference>
<feature type="domain" description="Ketosynthase family 3 (KS3)" evidence="12">
    <location>
        <begin position="35"/>
        <end position="459"/>
    </location>
</feature>
<keyword evidence="5" id="KW-0808">Transferase</keyword>
<dbReference type="Pfam" id="PF22953">
    <property type="entry name" value="SpnB_Rossmann"/>
    <property type="match status" value="1"/>
</dbReference>
<evidence type="ECO:0000259" key="11">
    <source>
        <dbReference type="PROSITE" id="PS50075"/>
    </source>
</evidence>
<dbReference type="SUPFAM" id="SSF53901">
    <property type="entry name" value="Thiolase-like"/>
    <property type="match status" value="2"/>
</dbReference>
<dbReference type="InterPro" id="IPR020807">
    <property type="entry name" value="PKS_DH"/>
</dbReference>
<dbReference type="SMART" id="SM00823">
    <property type="entry name" value="PKS_PP"/>
    <property type="match status" value="2"/>
</dbReference>
<dbReference type="Gene3D" id="3.10.129.110">
    <property type="entry name" value="Polyketide synthase dehydratase"/>
    <property type="match status" value="1"/>
</dbReference>
<sequence length="3649" mass="378563">MTANNEEKLREYLRRALADLHEARAQVHRLTEEAHEPVAIVGMGCRFPGGVETPEQLWELVASGTDAISPFPTDRHWDVDGIFDPEPGRAGRTYCREGGFLVDAPGFDAGFFGVSPREAVAMDPQQRLLLEVSWEALERAGFDPLALRGSRTGVYAGVMHHDYGLNHSFDEETGGFLGIGTAGSVVSGRVSYVLGLEGPAVTVDTACSSSLVALHLAVQALRSGECDVALAGGVTVMATPGIFVEFSRQGGLAVDGRCKAYSDSADGTGWSEGVGVLVVQRLSDAVAAGRRVLAVVRGSAVNQDGASNGLTAPSGPSQQRVIRAALASARLSVGDVDVVEGHGTGTRLGDPIEAQALLATYGCRGGGRSLLLGSVKSNIGHAQAAAGVAGVVKMVLAMERGVVPASLHVGVPSSHVDWSSGAVEVVGEACAWPETGRPRRAAVSSFGVSGTNAHVILEQAPVADAASFVVVPVSVASGADSSGGVAPVSDVSDAGSSSVAVPWVLSARSEWGLRAAAGRLEAALSGPLSGSGSGSGAVSGVDVGWSLGGRSVFGWRGVSLSGVGGLGVLAGGGVGSGVVVGSGRVASGGVVFVFPGQGAQWVGMARGLLAESEVFSEAFDEVGGVVQGLVDWPVRATACGESGGGHLGRVDVVQPLSFVVMVALAGLWRSWGVVPHGWVGHSQGEIAAAVVSGALSVEEGARVVVGRSRVIGARLAGGGAMVSVGASVGVVEGLLGGLGGGLEVAVVNGPGQVVVAGDVGGVEGLLVRCGEVGVRARLLPVGYGSHCGLVDVVRDELLSVLGEVRAGESVIPFYSSVDVGVVDGGVLDGGYWFRNLRLRVRFGEVVRRLVGDGFSSFVEVSAHPVLVGAIEDVWGEVGGGVGSCVVGSLRRGDGGLGRMVVSAAEGWVRGLPVQWRRVPVLGGGRQVGLPTYPFQHDRYWLAPTTPATDPRPQQDDLRYRVRWQPVRMERTARLTGRWVLLLPDRLPATDRDIADRVARTMANAGADVDEIVVDATTVSGESLEASLVGAAGVLSALALVEEEHPEFPILPVGLAATLTLLRSLAVAGAPLWTLTRNAVAALPGEVPHLAGAQVWALGRVAALELPSPWGGLIDLPTEPNQQVLKRLVGVLAQNAEDQVAVRNPAAYGRRLVPAPAVREESSWQPQGTVVVVGDTGAPEIERMIHRLRDEGVEVVDADRDTLGTVLAEHASITVVVAPPAVPVAPLAETTLAGFAATVEAKTGDARWLERLPDTPALQAVILFSSVSGVWGGVGQAGYAAGCAYLDALAERLRAGGVSATSIAWTPWEGTSGADVVSRGGVVPLDAERALDVLFRALRSGRSETVIADIDWDLFLPSFTMARPTVLFDEIPEVRQLREAGAERPETPRVDSAFSRSLIGLAPADQRRMVDDLLATHIAAVLGESSFAVDAERAFRDIGFTSVSAVDLRNRLGAATGLTLPASLVFDYPNPQALVDYLLAELTNQSAEQEDVRPTEKVDEPIAIVGMGCRFPGGVSSPEDLWDVVASGVDAVSPFPVDRGWDLESLFDGDPDRAGTTYCREGGFLDDVAGFDAGFFGVSPREAVAMDPQQRLLLEVSWEALERAGHDPRELRGSRTGVYMGTNGQHYLPLLRDSEEDFDGYFGTGNSASLMSGRISYVLGLEGPAVTVDTACSSSLVALHLAVQALRSGECDLALVGGATVMATPDVLTEFSRQRALSADGRCKAFSDAADGFGASEGVGVLVVQRLSDAVAAGRRVLAVVRGSAVNQDGASNGLTAPSGPSQQRVIRAALASARLSVGDVDVVEGHGTGTRLGDPIEAQALLATYGRRGGGWPLLLGSVKSNIGHAQAAAGVAGVVKMVLAMERGVVPASLHVGVPSSHVDWSSGAVEVVGEACAWPETGRPRRAAVSSFGMSGTNAHVILEHVATEQPAADPEPSVSVGDSDSVVPWVLSARSEWGLRAAAGRLEAALSGPLSGSGSGSGAVSGVDVGWSLGGRSVFGWRGVSLSGVGGLGVLAGGGVGSGVVVGSGRVASGGVVFVFPGQGAQWVGMARGLLAESEVFSEAFDEVGGVVQGLVDWPVRATACGESGGGDLGRVDVVQPLSFVVMVALAGLWRSWGVVPQAVVGHSQGEIAAAVVSGAWSVEEGARVVVGRSRVSGARLAGGGAMVSVGASVGVVEGLLGGLGGGLEVAVVNGPGQVVVAGDVGGVEGLLVRCGEVGVRARLLPVGYGSHCGLVDVVRDELLSVLGEVRAGESVIPFYSSVDVGVVDGGVLDGGYWFRNLRLRVRFGEVVRRLVGDGFSSFVEVSAHPVLVGAIEDVLGEVGGGVGSCVVGSLRRGDGGLGRMVVSAAEGWVRGLPVQWRRVPVLGGGRQVGLPTYPFQHDRYWYTGPSRRGDLTSAGLAEANHPLLAAAVDLPDDHGLVFTGRLSRASVPWLADHALLGVSVLPGTAFVEMALWAGRRAGFGQLEELTLTTPLPLPESGAQLLVRIDTVDGSGDRTITFHSRVPGDDGSERWTKHAQGTLVTPTGSARDQAEWKYPDGPDLSVEEFYTRLAERGYHYGPVFRGLRGVRRAGEDVFAEVALPQEADGSRFGLHPALLDAAVQAMGLGGFFPDDGQIRVPFSVRGVRLHTTGVERLRVRVSRSAEDAVRVDCVDEQGRPVCEIDSLVVRAIDTDQLVEDARTPVGELLYRVDWPLLTVGPAQPPKHCAVVGDDPYGLAAVLGDQGVTCDVHPDVAAFTIRSVTMPDVVVATLPASTDPDVPAVRDVANRALDLAQWWLSVATDAEAARLVVVTSGAVATQRGEPLRDPAAAAAWGLLRSAQAEDPGRLVLLDVAGQRPDGAALLAALASGKPQLALRDGNLRVPRLTRTETGDALLPPAGTSAWRLAVGENATLADLCLEPADTATVSLLPGQVRIAVRAAGLIFRDTLIALGVYPDQAAMGAEGAGVIVEVGPEVAGLAVGDRVFGLWDRALATHVVVDHRTVVAMPSGWSFAEAATVPAVFLSAYYALKHLARAVPGQSILVHAAAGGVGMAALQLARHLGLEVYGTASPGKWDVLRDQGFDDRHIANSRTLDFADRFLDASGGRGVDIVLNSLAGGFVDASLRLLPRGGRFLELGKTDVRDADRIAAEQPGVTYRAFELMEAGPDLLGEMLRELLVLFDTGVLRPLPLFAHDIRHARDAFRTLSQGRHVGKLVLTMPATIDPGGTVMITGGTGNVGGVLARHLVERVRRYGTCRSSSRQGPAAPGVDDLVAELADLGATVTVHAGDVADRAEVERLVAAVPAEHPLTAVVHAAGTLDDGMIPSLDQEQVGRVLRPKADGALYLHELTRGSALSAFVLFSSVAAVLGGPGQGSYAAANGFLDAFAQNRSAAGLPTVSLSWGLLAGAARMTAHVDQDALRRRMSRGGILPLSGRDLTALFDAALAGTEAHQVPVRIDPSAIPDDAGVSPLLRGLAAGRPARAVASEPVDVRSLVERLTGMPEEAQQTLLENLVRTHAAAVLGYDGPDAIQGDTAFMEIGVDSLAAVDVRNRLAAATGLRLAASTDFDHPTPVVLAGHLRAQLGLETRTVPLVGELERLTEALGSTSLVDIDPDDRREIAARFTALHARWLEMQQAEKPAKDTELTVDDIDAADDDAIFAYLDDRLSDS</sequence>
<dbReference type="InterPro" id="IPR049551">
    <property type="entry name" value="PKS_DH_C"/>
</dbReference>
<dbReference type="InterPro" id="IPR013968">
    <property type="entry name" value="PKS_KR"/>
</dbReference>
<dbReference type="InterPro" id="IPR002364">
    <property type="entry name" value="Quin_OxRdtase/zeta-crystal_CS"/>
</dbReference>
<proteinExistence type="predicted"/>
<dbReference type="Pfam" id="PF00109">
    <property type="entry name" value="ketoacyl-synt"/>
    <property type="match status" value="2"/>
</dbReference>
<dbReference type="Gene3D" id="3.40.50.11460">
    <property type="match status" value="2"/>
</dbReference>
<dbReference type="InterPro" id="IPR006162">
    <property type="entry name" value="Ppantetheine_attach_site"/>
</dbReference>
<dbReference type="InterPro" id="IPR057326">
    <property type="entry name" value="KR_dom"/>
</dbReference>
<evidence type="ECO:0000256" key="8">
    <source>
        <dbReference type="ARBA" id="ARBA00023315"/>
    </source>
</evidence>
<feature type="active site" description="Proton acceptor; for dehydratase activity" evidence="9">
    <location>
        <position position="2437"/>
    </location>
</feature>
<dbReference type="InterPro" id="IPR016036">
    <property type="entry name" value="Malonyl_transacylase_ACP-bd"/>
</dbReference>
<dbReference type="SUPFAM" id="SSF52151">
    <property type="entry name" value="FabD/lysophospholipase-like"/>
    <property type="match status" value="2"/>
</dbReference>
<dbReference type="SUPFAM" id="SSF50129">
    <property type="entry name" value="GroES-like"/>
    <property type="match status" value="1"/>
</dbReference>
<dbReference type="InterPro" id="IPR036291">
    <property type="entry name" value="NAD(P)-bd_dom_sf"/>
</dbReference>
<dbReference type="InterPro" id="IPR050091">
    <property type="entry name" value="PKS_NRPS_Biosynth_Enz"/>
</dbReference>
<dbReference type="InterPro" id="IPR014043">
    <property type="entry name" value="Acyl_transferase_dom"/>
</dbReference>
<keyword evidence="3" id="KW-0596">Phosphopantetheine</keyword>
<name>Q83WE8_MICGR</name>
<evidence type="ECO:0000256" key="1">
    <source>
        <dbReference type="ARBA" id="ARBA00001957"/>
    </source>
</evidence>
<keyword evidence="8" id="KW-0012">Acyltransferase</keyword>
<accession>Q83WE8</accession>
<evidence type="ECO:0000256" key="4">
    <source>
        <dbReference type="ARBA" id="ARBA00022553"/>
    </source>
</evidence>
<dbReference type="PROSITE" id="PS50075">
    <property type="entry name" value="CARRIER"/>
    <property type="match status" value="2"/>
</dbReference>
<dbReference type="SMART" id="SM00827">
    <property type="entry name" value="PKS_AT"/>
    <property type="match status" value="2"/>
</dbReference>
<feature type="region of interest" description="C-terminal hotdog fold" evidence="9">
    <location>
        <begin position="2540"/>
        <end position="2677"/>
    </location>
</feature>
<dbReference type="Gene3D" id="3.90.180.10">
    <property type="entry name" value="Medium-chain alcohol dehydrogenases, catalytic domain"/>
    <property type="match status" value="1"/>
</dbReference>
<dbReference type="InterPro" id="IPR049900">
    <property type="entry name" value="PKS_mFAS_DH"/>
</dbReference>
<evidence type="ECO:0000256" key="3">
    <source>
        <dbReference type="ARBA" id="ARBA00022450"/>
    </source>
</evidence>
<evidence type="ECO:0000313" key="14">
    <source>
        <dbReference type="EMBL" id="BAC57030.1"/>
    </source>
</evidence>
<feature type="domain" description="Ketosynthase family 3 (KS3)" evidence="12">
    <location>
        <begin position="1498"/>
        <end position="1923"/>
    </location>
</feature>
<feature type="active site" description="Proton donor; for dehydratase activity" evidence="9">
    <location>
        <position position="2599"/>
    </location>
</feature>
<dbReference type="InterPro" id="IPR015083">
    <property type="entry name" value="NorB/c/GfsB-D-like_docking"/>
</dbReference>
<dbReference type="KEGG" id="ag:BAC57030"/>
<dbReference type="Pfam" id="PF16197">
    <property type="entry name" value="KAsynt_C_assoc"/>
    <property type="match status" value="2"/>
</dbReference>
<dbReference type="BioCyc" id="MetaCyc:MONOMER-18361"/>
<dbReference type="InterPro" id="IPR001227">
    <property type="entry name" value="Ac_transferase_dom_sf"/>
</dbReference>
<dbReference type="Pfam" id="PF21089">
    <property type="entry name" value="PKS_DH_N"/>
    <property type="match status" value="1"/>
</dbReference>
<feature type="domain" description="Carrier" evidence="11">
    <location>
        <begin position="1404"/>
        <end position="1481"/>
    </location>
</feature>
<dbReference type="GO" id="GO:0008270">
    <property type="term" value="F:zinc ion binding"/>
    <property type="evidence" value="ECO:0007669"/>
    <property type="project" value="InterPro"/>
</dbReference>
<dbReference type="Gene3D" id="3.40.50.720">
    <property type="entry name" value="NAD(P)-binding Rossmann-like Domain"/>
    <property type="match status" value="2"/>
</dbReference>
<dbReference type="PANTHER" id="PTHR43775">
    <property type="entry name" value="FATTY ACID SYNTHASE"/>
    <property type="match status" value="1"/>
</dbReference>
<dbReference type="PANTHER" id="PTHR43775:SF51">
    <property type="entry name" value="INACTIVE PHENOLPHTHIOCEROL SYNTHESIS POLYKETIDE SYNTHASE TYPE I PKS1-RELATED"/>
    <property type="match status" value="1"/>
</dbReference>
<dbReference type="GO" id="GO:0016491">
    <property type="term" value="F:oxidoreductase activity"/>
    <property type="evidence" value="ECO:0007669"/>
    <property type="project" value="InterPro"/>
</dbReference>
<dbReference type="Pfam" id="PF14765">
    <property type="entry name" value="PS-DH"/>
    <property type="match status" value="1"/>
</dbReference>
<dbReference type="Gene3D" id="3.30.70.3290">
    <property type="match status" value="2"/>
</dbReference>
<dbReference type="GO" id="GO:0031177">
    <property type="term" value="F:phosphopantetheine binding"/>
    <property type="evidence" value="ECO:0007669"/>
    <property type="project" value="InterPro"/>
</dbReference>
<dbReference type="InterPro" id="IPR049552">
    <property type="entry name" value="PKS_DH_N"/>
</dbReference>
<reference evidence="14" key="1">
    <citation type="journal article" date="2003" name="FEMS Microbiol. Lett.">
        <title>Organization of the biosynthetic gene cluster for the polyketide macrolide mycinamicin in Micromonospora griseorubida.</title>
        <authorList>
            <person name="Anzai Y."/>
            <person name="Saito N."/>
            <person name="Tanaka M."/>
            <person name="Kinoshita K."/>
            <person name="Koyama Y."/>
            <person name="Kato F."/>
        </authorList>
    </citation>
    <scope>NUCLEOTIDE SEQUENCE</scope>
</reference>
<dbReference type="GO" id="GO:0004315">
    <property type="term" value="F:3-oxoacyl-[acyl-carrier-protein] synthase activity"/>
    <property type="evidence" value="ECO:0007669"/>
    <property type="project" value="InterPro"/>
</dbReference>
<dbReference type="InterPro" id="IPR042104">
    <property type="entry name" value="PKS_dehydratase_sf"/>
</dbReference>
<dbReference type="FunFam" id="3.40.50.720:FF:000209">
    <property type="entry name" value="Polyketide synthase Pks12"/>
    <property type="match status" value="1"/>
</dbReference>
<dbReference type="InterPro" id="IPR020841">
    <property type="entry name" value="PKS_Beta-ketoAc_synthase_dom"/>
</dbReference>
<dbReference type="Pfam" id="PF08659">
    <property type="entry name" value="KR"/>
    <property type="match status" value="2"/>
</dbReference>
<protein>
    <submittedName>
        <fullName evidence="14">Protomycinolide IV synthase 3</fullName>
    </submittedName>
</protein>
<dbReference type="Pfam" id="PF13602">
    <property type="entry name" value="ADH_zinc_N_2"/>
    <property type="match status" value="1"/>
</dbReference>
<dbReference type="Pfam" id="PF02801">
    <property type="entry name" value="Ketoacyl-synt_C"/>
    <property type="match status" value="2"/>
</dbReference>
<dbReference type="PROSITE" id="PS01162">
    <property type="entry name" value="QOR_ZETA_CRYSTAL"/>
    <property type="match status" value="1"/>
</dbReference>
<evidence type="ECO:0000256" key="6">
    <source>
        <dbReference type="ARBA" id="ARBA00023194"/>
    </source>
</evidence>
<dbReference type="Gene3D" id="3.40.366.10">
    <property type="entry name" value="Malonyl-Coenzyme A Acyl Carrier Protein, domain 2"/>
    <property type="match status" value="2"/>
</dbReference>
<dbReference type="SUPFAM" id="SSF55048">
    <property type="entry name" value="Probable ACP-binding domain of malonyl-CoA ACP transacylase"/>
    <property type="match status" value="2"/>
</dbReference>
<dbReference type="InterPro" id="IPR009081">
    <property type="entry name" value="PP-bd_ACP"/>
</dbReference>
<dbReference type="FunFam" id="3.90.180.10:FF:000032">
    <property type="entry name" value="Probable polyketide synthase pks1"/>
    <property type="match status" value="1"/>
</dbReference>
<dbReference type="GO" id="GO:0033068">
    <property type="term" value="P:macrolide biosynthetic process"/>
    <property type="evidence" value="ECO:0007669"/>
    <property type="project" value="UniProtKB-ARBA"/>
</dbReference>
<evidence type="ECO:0000259" key="13">
    <source>
        <dbReference type="PROSITE" id="PS52019"/>
    </source>
</evidence>
<dbReference type="EMBL" id="AB089954">
    <property type="protein sequence ID" value="BAC57030.1"/>
    <property type="molecule type" value="Genomic_DNA"/>
</dbReference>
<dbReference type="CDD" id="cd00833">
    <property type="entry name" value="PKS"/>
    <property type="match status" value="2"/>
</dbReference>
<dbReference type="SMART" id="SM00826">
    <property type="entry name" value="PKS_DH"/>
    <property type="match status" value="1"/>
</dbReference>
<dbReference type="Pfam" id="PF08990">
    <property type="entry name" value="Docking"/>
    <property type="match status" value="1"/>
</dbReference>
<keyword evidence="6" id="KW-0045">Antibiotic biosynthesis</keyword>
<dbReference type="SUPFAM" id="SSF51735">
    <property type="entry name" value="NAD(P)-binding Rossmann-fold domains"/>
    <property type="match status" value="5"/>
</dbReference>
<dbReference type="InterPro" id="IPR055123">
    <property type="entry name" value="SpnB-like_Rossmann"/>
</dbReference>
<dbReference type="GO" id="GO:0004312">
    <property type="term" value="F:fatty acid synthase activity"/>
    <property type="evidence" value="ECO:0007669"/>
    <property type="project" value="TreeGrafter"/>
</dbReference>
<dbReference type="CDD" id="cd08952">
    <property type="entry name" value="KR_1_SDR_x"/>
    <property type="match status" value="1"/>
</dbReference>
<dbReference type="InterPro" id="IPR020843">
    <property type="entry name" value="ER"/>
</dbReference>
<dbReference type="Pfam" id="PF00550">
    <property type="entry name" value="PP-binding"/>
    <property type="match status" value="2"/>
</dbReference>
<dbReference type="FunFam" id="3.40.47.10:FF:000019">
    <property type="entry name" value="Polyketide synthase type I"/>
    <property type="match status" value="2"/>
</dbReference>
<dbReference type="PROSITE" id="PS52004">
    <property type="entry name" value="KS3_2"/>
    <property type="match status" value="2"/>
</dbReference>
<keyword evidence="7" id="KW-0511">Multifunctional enzyme</keyword>
<dbReference type="InterPro" id="IPR036736">
    <property type="entry name" value="ACP-like_sf"/>
</dbReference>
<evidence type="ECO:0000256" key="7">
    <source>
        <dbReference type="ARBA" id="ARBA00023268"/>
    </source>
</evidence>
<dbReference type="InterPro" id="IPR013154">
    <property type="entry name" value="ADH-like_N"/>
</dbReference>
<dbReference type="InterPro" id="IPR020806">
    <property type="entry name" value="PKS_PP-bd"/>
</dbReference>
<dbReference type="InterPro" id="IPR016035">
    <property type="entry name" value="Acyl_Trfase/lysoPLipase"/>
</dbReference>
<dbReference type="InterPro" id="IPR018201">
    <property type="entry name" value="Ketoacyl_synth_AS"/>
</dbReference>
<evidence type="ECO:0000256" key="9">
    <source>
        <dbReference type="PROSITE-ProRule" id="PRU01363"/>
    </source>
</evidence>
<dbReference type="Pfam" id="PF08240">
    <property type="entry name" value="ADH_N"/>
    <property type="match status" value="1"/>
</dbReference>
<dbReference type="SUPFAM" id="SSF47336">
    <property type="entry name" value="ACP-like"/>
    <property type="match status" value="2"/>
</dbReference>
<feature type="coiled-coil region" evidence="10">
    <location>
        <begin position="6"/>
        <end position="33"/>
    </location>
</feature>
<dbReference type="Gene3D" id="3.40.47.10">
    <property type="match status" value="2"/>
</dbReference>
<evidence type="ECO:0000256" key="2">
    <source>
        <dbReference type="ARBA" id="ARBA00004792"/>
    </source>
</evidence>
<dbReference type="PROSITE" id="PS00606">
    <property type="entry name" value="KS3_1"/>
    <property type="match status" value="2"/>
</dbReference>
<dbReference type="GO" id="GO:0006633">
    <property type="term" value="P:fatty acid biosynthetic process"/>
    <property type="evidence" value="ECO:0007669"/>
    <property type="project" value="InterPro"/>
</dbReference>
<keyword evidence="10" id="KW-0175">Coiled coil</keyword>
<evidence type="ECO:0000256" key="5">
    <source>
        <dbReference type="ARBA" id="ARBA00022679"/>
    </source>
</evidence>
<comment type="pathway">
    <text evidence="2">Antibiotic biosynthesis.</text>
</comment>
<evidence type="ECO:0000256" key="10">
    <source>
        <dbReference type="SAM" id="Coils"/>
    </source>
</evidence>
<dbReference type="CDD" id="cd05195">
    <property type="entry name" value="enoyl_red"/>
    <property type="match status" value="1"/>
</dbReference>
<dbReference type="InterPro" id="IPR016039">
    <property type="entry name" value="Thiolase-like"/>
</dbReference>
<dbReference type="InterPro" id="IPR011032">
    <property type="entry name" value="GroES-like_sf"/>
</dbReference>
<keyword evidence="4" id="KW-0597">Phosphoprotein</keyword>
<feature type="domain" description="Carrier" evidence="11">
    <location>
        <begin position="3488"/>
        <end position="3563"/>
    </location>
</feature>
<dbReference type="Pfam" id="PF00698">
    <property type="entry name" value="Acyl_transf_1"/>
    <property type="match status" value="2"/>
</dbReference>
<dbReference type="InterPro" id="IPR014030">
    <property type="entry name" value="Ketoacyl_synth_N"/>
</dbReference>
<dbReference type="SMART" id="SM01294">
    <property type="entry name" value="PKS_PP_betabranch"/>
    <property type="match status" value="1"/>
</dbReference>
<dbReference type="SMART" id="SM00825">
    <property type="entry name" value="PKS_KS"/>
    <property type="match status" value="2"/>
</dbReference>
<dbReference type="PROSITE" id="PS00012">
    <property type="entry name" value="PHOSPHOPANTETHEINE"/>
    <property type="match status" value="1"/>
</dbReference>
<dbReference type="CDD" id="cd08956">
    <property type="entry name" value="KR_3_FAS_SDR_x"/>
    <property type="match status" value="1"/>
</dbReference>